<dbReference type="GO" id="GO:0004794">
    <property type="term" value="F:threonine deaminase activity"/>
    <property type="evidence" value="ECO:0007669"/>
    <property type="project" value="UniProtKB-EC"/>
</dbReference>
<dbReference type="Pfam" id="PF00291">
    <property type="entry name" value="PALP"/>
    <property type="match status" value="1"/>
</dbReference>
<keyword evidence="5" id="KW-0663">Pyridoxal phosphate</keyword>
<proteinExistence type="inferred from homology"/>
<evidence type="ECO:0000256" key="6">
    <source>
        <dbReference type="ARBA" id="ARBA00023239"/>
    </source>
</evidence>
<keyword evidence="6" id="KW-0456">Lyase</keyword>
<evidence type="ECO:0000256" key="3">
    <source>
        <dbReference type="ARBA" id="ARBA00010869"/>
    </source>
</evidence>
<evidence type="ECO:0000313" key="10">
    <source>
        <dbReference type="EMBL" id="GAP14232.1"/>
    </source>
</evidence>
<dbReference type="PANTHER" id="PTHR48078:SF6">
    <property type="entry name" value="L-THREONINE DEHYDRATASE CATABOLIC TDCB"/>
    <property type="match status" value="1"/>
</dbReference>
<dbReference type="InterPro" id="IPR050147">
    <property type="entry name" value="Ser/Thr_Dehydratase"/>
</dbReference>
<evidence type="ECO:0000256" key="4">
    <source>
        <dbReference type="ARBA" id="ARBA00012096"/>
    </source>
</evidence>
<dbReference type="AlphaFoldDB" id="A0A0S7BIQ2"/>
<comment type="cofactor">
    <cofactor evidence="2">
        <name>pyridoxal 5'-phosphate</name>
        <dbReference type="ChEBI" id="CHEBI:597326"/>
    </cofactor>
</comment>
<dbReference type="EMBL" id="DF967972">
    <property type="protein sequence ID" value="GAP14232.1"/>
    <property type="molecule type" value="Genomic_DNA"/>
</dbReference>
<dbReference type="InterPro" id="IPR000634">
    <property type="entry name" value="Ser/Thr_deHydtase_PyrdxlP-BS"/>
</dbReference>
<dbReference type="OrthoDB" id="9811476at2"/>
<name>A0A0S7BIQ2_9CHLR</name>
<comment type="function">
    <text evidence="7">Catalyzes the anaerobic formation of alpha-ketobutyrate and ammonia from threonine in a two-step reaction. The first step involved a dehydration of threonine and a production of enamine intermediates (aminocrotonate), which tautomerizes to its imine form (iminobutyrate). Both intermediates are unstable and short-lived. The second step is the nonenzymatic hydrolysis of the enamine/imine intermediates to form 2-ketobutyrate and free ammonia. In the low water environment of the cell, the second step is accelerated by RidA.</text>
</comment>
<dbReference type="GO" id="GO:0003941">
    <property type="term" value="F:L-serine ammonia-lyase activity"/>
    <property type="evidence" value="ECO:0007669"/>
    <property type="project" value="TreeGrafter"/>
</dbReference>
<evidence type="ECO:0000256" key="5">
    <source>
        <dbReference type="ARBA" id="ARBA00022898"/>
    </source>
</evidence>
<evidence type="ECO:0000313" key="11">
    <source>
        <dbReference type="Proteomes" id="UP000055060"/>
    </source>
</evidence>
<dbReference type="Proteomes" id="UP000055060">
    <property type="component" value="Unassembled WGS sequence"/>
</dbReference>
<evidence type="ECO:0000256" key="7">
    <source>
        <dbReference type="ARBA" id="ARBA00025527"/>
    </source>
</evidence>
<comment type="similarity">
    <text evidence="3">Belongs to the serine/threonine dehydratase family.</text>
</comment>
<dbReference type="PROSITE" id="PS00165">
    <property type="entry name" value="DEHYDRATASE_SER_THR"/>
    <property type="match status" value="1"/>
</dbReference>
<evidence type="ECO:0000256" key="2">
    <source>
        <dbReference type="ARBA" id="ARBA00001933"/>
    </source>
</evidence>
<accession>A0A0S7BIQ2</accession>
<dbReference type="SUPFAM" id="SSF53686">
    <property type="entry name" value="Tryptophan synthase beta subunit-like PLP-dependent enzymes"/>
    <property type="match status" value="1"/>
</dbReference>
<keyword evidence="11" id="KW-1185">Reference proteome</keyword>
<dbReference type="InterPro" id="IPR036052">
    <property type="entry name" value="TrpB-like_PALP_sf"/>
</dbReference>
<dbReference type="GO" id="GO:0009097">
    <property type="term" value="P:isoleucine biosynthetic process"/>
    <property type="evidence" value="ECO:0007669"/>
    <property type="project" value="TreeGrafter"/>
</dbReference>
<dbReference type="FunFam" id="3.40.50.1100:FF:000005">
    <property type="entry name" value="Threonine dehydratase catabolic"/>
    <property type="match status" value="1"/>
</dbReference>
<sequence>MIPQDWITSAGDRLRGRVKRTPVTYDDALDCFMKWENQQETGSFKLRGAMNKVLTLQPWEREQGLVAASAGNHGQGVAVAARLMDTRAVIFASEHAVATKLEAMRALGAEVRLVPGGYEQAEAAGIQFATQQGKTWISPYNDAQVIAGQATVGLELMDEIPADELEAVVVPVGGGGLIAGIGLVLNRLPAGHRPRLIGVQSEASPYFHALYQQGSQDGVVERESLADGLAGRVEDGAITIPLVRSLVDEIVLVSEEEIEQAIAAAWQRYAAVIEGSAAVTLAAALSGKFAQRPAALIISGGNIQPEIHQSILQRWSQGGSSPR</sequence>
<dbReference type="GO" id="GO:0030170">
    <property type="term" value="F:pyridoxal phosphate binding"/>
    <property type="evidence" value="ECO:0007669"/>
    <property type="project" value="InterPro"/>
</dbReference>
<dbReference type="InterPro" id="IPR001926">
    <property type="entry name" value="TrpB-like_PALP"/>
</dbReference>
<dbReference type="STRING" id="360412.LARV_01998"/>
<reference evidence="10" key="1">
    <citation type="submission" date="2015-07" db="EMBL/GenBank/DDBJ databases">
        <title>Draft Genome Sequences of Anaerolinea thermolimosa IMO-1, Bellilinea caldifistulae GOMI-1, Leptolinea tardivitalis YMTK-2, Levilinea saccharolytica KIBI-1,Longilinea arvoryzae KOME-1, Previously Described as Members of the Anaerolineaceae (Chloroflexi).</title>
        <authorList>
            <person name="Sekiguchi Y."/>
            <person name="Ohashi A."/>
            <person name="Matsuura N."/>
            <person name="Tourlousse M.D."/>
        </authorList>
    </citation>
    <scope>NUCLEOTIDE SEQUENCE [LARGE SCALE GENOMIC DNA]</scope>
    <source>
        <strain evidence="10">KOME-1</strain>
    </source>
</reference>
<organism evidence="10">
    <name type="scientific">Longilinea arvoryzae</name>
    <dbReference type="NCBI Taxonomy" id="360412"/>
    <lineage>
        <taxon>Bacteria</taxon>
        <taxon>Bacillati</taxon>
        <taxon>Chloroflexota</taxon>
        <taxon>Anaerolineae</taxon>
        <taxon>Anaerolineales</taxon>
        <taxon>Anaerolineaceae</taxon>
        <taxon>Longilinea</taxon>
    </lineage>
</organism>
<feature type="domain" description="Tryptophan synthase beta chain-like PALP" evidence="9">
    <location>
        <begin position="18"/>
        <end position="300"/>
    </location>
</feature>
<comment type="catalytic activity">
    <reaction evidence="1">
        <text>L-threonine = 2-oxobutanoate + NH4(+)</text>
        <dbReference type="Rhea" id="RHEA:22108"/>
        <dbReference type="ChEBI" id="CHEBI:16763"/>
        <dbReference type="ChEBI" id="CHEBI:28938"/>
        <dbReference type="ChEBI" id="CHEBI:57926"/>
        <dbReference type="EC" id="4.3.1.19"/>
    </reaction>
</comment>
<protein>
    <recommendedName>
        <fullName evidence="4">threonine ammonia-lyase</fullName>
        <ecNumber evidence="4">4.3.1.19</ecNumber>
    </recommendedName>
    <alternativeName>
        <fullName evidence="8">Threonine deaminase</fullName>
    </alternativeName>
</protein>
<dbReference type="Gene3D" id="3.40.50.1100">
    <property type="match status" value="2"/>
</dbReference>
<evidence type="ECO:0000256" key="1">
    <source>
        <dbReference type="ARBA" id="ARBA00001274"/>
    </source>
</evidence>
<evidence type="ECO:0000259" key="9">
    <source>
        <dbReference type="Pfam" id="PF00291"/>
    </source>
</evidence>
<dbReference type="RefSeq" id="WP_075073507.1">
    <property type="nucleotide sequence ID" value="NZ_DF967972.1"/>
</dbReference>
<dbReference type="EC" id="4.3.1.19" evidence="4"/>
<dbReference type="GO" id="GO:0006567">
    <property type="term" value="P:L-threonine catabolic process"/>
    <property type="evidence" value="ECO:0007669"/>
    <property type="project" value="TreeGrafter"/>
</dbReference>
<evidence type="ECO:0000256" key="8">
    <source>
        <dbReference type="ARBA" id="ARBA00031427"/>
    </source>
</evidence>
<dbReference type="PANTHER" id="PTHR48078">
    <property type="entry name" value="THREONINE DEHYDRATASE, MITOCHONDRIAL-RELATED"/>
    <property type="match status" value="1"/>
</dbReference>
<dbReference type="GO" id="GO:0006565">
    <property type="term" value="P:L-serine catabolic process"/>
    <property type="evidence" value="ECO:0007669"/>
    <property type="project" value="TreeGrafter"/>
</dbReference>
<gene>
    <name evidence="10" type="ORF">LARV_01998</name>
</gene>